<evidence type="ECO:0000256" key="2">
    <source>
        <dbReference type="ARBA" id="ARBA00022553"/>
    </source>
</evidence>
<dbReference type="EMBL" id="MU001495">
    <property type="protein sequence ID" value="KAF2448200.1"/>
    <property type="molecule type" value="Genomic_DNA"/>
</dbReference>
<dbReference type="PROSITE" id="PS00455">
    <property type="entry name" value="AMP_BINDING"/>
    <property type="match status" value="1"/>
</dbReference>
<evidence type="ECO:0000313" key="5">
    <source>
        <dbReference type="Proteomes" id="UP000799764"/>
    </source>
</evidence>
<accession>A0A9P4PQ55</accession>
<dbReference type="InterPro" id="IPR020845">
    <property type="entry name" value="AMP-binding_CS"/>
</dbReference>
<keyword evidence="2" id="KW-0597">Phosphoprotein</keyword>
<evidence type="ECO:0000256" key="1">
    <source>
        <dbReference type="ARBA" id="ARBA00022450"/>
    </source>
</evidence>
<dbReference type="Gene3D" id="3.40.50.12780">
    <property type="entry name" value="N-terminal domain of ligase-like"/>
    <property type="match status" value="1"/>
</dbReference>
<dbReference type="Pfam" id="PF23562">
    <property type="entry name" value="AMP-binding_C_3"/>
    <property type="match status" value="1"/>
</dbReference>
<dbReference type="AlphaFoldDB" id="A0A9P4PQ55"/>
<dbReference type="InterPro" id="IPR000873">
    <property type="entry name" value="AMP-dep_synth/lig_dom"/>
</dbReference>
<dbReference type="SUPFAM" id="SSF56801">
    <property type="entry name" value="Acetyl-CoA synthetase-like"/>
    <property type="match status" value="1"/>
</dbReference>
<dbReference type="InterPro" id="IPR045851">
    <property type="entry name" value="AMP-bd_C_sf"/>
</dbReference>
<evidence type="ECO:0000313" key="4">
    <source>
        <dbReference type="EMBL" id="KAF2448200.1"/>
    </source>
</evidence>
<organism evidence="4 5">
    <name type="scientific">Karstenula rhodostoma CBS 690.94</name>
    <dbReference type="NCBI Taxonomy" id="1392251"/>
    <lineage>
        <taxon>Eukaryota</taxon>
        <taxon>Fungi</taxon>
        <taxon>Dikarya</taxon>
        <taxon>Ascomycota</taxon>
        <taxon>Pezizomycotina</taxon>
        <taxon>Dothideomycetes</taxon>
        <taxon>Pleosporomycetidae</taxon>
        <taxon>Pleosporales</taxon>
        <taxon>Massarineae</taxon>
        <taxon>Didymosphaeriaceae</taxon>
        <taxon>Karstenula</taxon>
    </lineage>
</organism>
<comment type="caution">
    <text evidence="4">The sequence shown here is derived from an EMBL/GenBank/DDBJ whole genome shotgun (WGS) entry which is preliminary data.</text>
</comment>
<evidence type="ECO:0000259" key="3">
    <source>
        <dbReference type="Pfam" id="PF00501"/>
    </source>
</evidence>
<reference evidence="4" key="1">
    <citation type="journal article" date="2020" name="Stud. Mycol.">
        <title>101 Dothideomycetes genomes: a test case for predicting lifestyles and emergence of pathogens.</title>
        <authorList>
            <person name="Haridas S."/>
            <person name="Albert R."/>
            <person name="Binder M."/>
            <person name="Bloem J."/>
            <person name="Labutti K."/>
            <person name="Salamov A."/>
            <person name="Andreopoulos B."/>
            <person name="Baker S."/>
            <person name="Barry K."/>
            <person name="Bills G."/>
            <person name="Bluhm B."/>
            <person name="Cannon C."/>
            <person name="Castanera R."/>
            <person name="Culley D."/>
            <person name="Daum C."/>
            <person name="Ezra D."/>
            <person name="Gonzalez J."/>
            <person name="Henrissat B."/>
            <person name="Kuo A."/>
            <person name="Liang C."/>
            <person name="Lipzen A."/>
            <person name="Lutzoni F."/>
            <person name="Magnuson J."/>
            <person name="Mondo S."/>
            <person name="Nolan M."/>
            <person name="Ohm R."/>
            <person name="Pangilinan J."/>
            <person name="Park H.-J."/>
            <person name="Ramirez L."/>
            <person name="Alfaro M."/>
            <person name="Sun H."/>
            <person name="Tritt A."/>
            <person name="Yoshinaga Y."/>
            <person name="Zwiers L.-H."/>
            <person name="Turgeon B."/>
            <person name="Goodwin S."/>
            <person name="Spatafora J."/>
            <person name="Crous P."/>
            <person name="Grigoriev I."/>
        </authorList>
    </citation>
    <scope>NUCLEOTIDE SEQUENCE</scope>
    <source>
        <strain evidence="4">CBS 690.94</strain>
    </source>
</reference>
<dbReference type="PANTHER" id="PTHR43439:SF2">
    <property type="entry name" value="ENZYME, PUTATIVE (JCVI)-RELATED"/>
    <property type="match status" value="1"/>
</dbReference>
<keyword evidence="5" id="KW-1185">Reference proteome</keyword>
<dbReference type="PANTHER" id="PTHR43439">
    <property type="entry name" value="PHENYLACETATE-COENZYME A LIGASE"/>
    <property type="match status" value="1"/>
</dbReference>
<feature type="domain" description="AMP-dependent synthetase/ligase" evidence="3">
    <location>
        <begin position="89"/>
        <end position="327"/>
    </location>
</feature>
<gene>
    <name evidence="4" type="ORF">P171DRAFT_481288</name>
</gene>
<protein>
    <submittedName>
        <fullName evidence="4">AMP-binding enzyme</fullName>
    </submittedName>
</protein>
<dbReference type="Pfam" id="PF00501">
    <property type="entry name" value="AMP-binding"/>
    <property type="match status" value="1"/>
</dbReference>
<sequence length="515" mass="57853">MVSGKNLGHRLLVTLIDQYAVTEPASVWGVIPSDERDLSKGFEDITYGNFANSINLAANWLQDHLPPQNPAAKLKKKLLLPSPFASTSAQAHLIEASQCRVYLHGGPPSTDILEVLSANSTIRFMQIPPLSDLLWQSTASEFPYNMTWNHAKDHPWLIFHTSGTTGIPKLVTYTHSMTSSFDAAELMPDASEETMNRHFEHRRWYTPLPSLHFVGMTVSLQFPVFLRSVVVIGPVTPGPTQPHVAKGVLEHSKAQGALLPPALIDGLCEDAEGVQCLRNLDYVYFAGAPLTRRLAEKLIGYVAVKPAMGSTEAGAYFIRTIDQDDWQYYSFRPGMGMELQHAADNMYEAVFVRNPQVERWQQVFEVYPDIHEFRTKDLFARHPTKPDLWKYVGRTDDMVPFSHGENLYVADIEAEMTSSHPAISAVQVGGQGRPKPFLLVEWKDHLAPHGKDKETAVAHLLEQANQKCSDLVKLTPDLVLFMGSDKPLVRTVKGTISRRESEKLYDEEIDRLYHR</sequence>
<dbReference type="InterPro" id="IPR042099">
    <property type="entry name" value="ANL_N_sf"/>
</dbReference>
<dbReference type="Gene3D" id="3.30.300.30">
    <property type="match status" value="1"/>
</dbReference>
<name>A0A9P4PQ55_9PLEO</name>
<dbReference type="OrthoDB" id="429813at2759"/>
<proteinExistence type="predicted"/>
<keyword evidence="1" id="KW-0596">Phosphopantetheine</keyword>
<dbReference type="Proteomes" id="UP000799764">
    <property type="component" value="Unassembled WGS sequence"/>
</dbReference>
<dbReference type="InterPro" id="IPR051414">
    <property type="entry name" value="Adenylate-forming_Reductase"/>
</dbReference>